<comment type="subcellular location">
    <subcellularLocation>
        <location evidence="1">Cell membrane</location>
        <topology evidence="1">Multi-pass membrane protein</topology>
    </subcellularLocation>
</comment>
<evidence type="ECO:0000256" key="2">
    <source>
        <dbReference type="ARBA" id="ARBA00007362"/>
    </source>
</evidence>
<dbReference type="Proteomes" id="UP000245469">
    <property type="component" value="Unassembled WGS sequence"/>
</dbReference>
<keyword evidence="4" id="KW-1003">Cell membrane</keyword>
<dbReference type="InterPro" id="IPR037185">
    <property type="entry name" value="EmrE-like"/>
</dbReference>
<accession>A0A316AD27</accession>
<evidence type="ECO:0000256" key="6">
    <source>
        <dbReference type="ARBA" id="ARBA00022989"/>
    </source>
</evidence>
<dbReference type="InterPro" id="IPR004626">
    <property type="entry name" value="RarD"/>
</dbReference>
<dbReference type="EMBL" id="QGDQ01000003">
    <property type="protein sequence ID" value="PWJ55502.1"/>
    <property type="molecule type" value="Genomic_DNA"/>
</dbReference>
<keyword evidence="6 8" id="KW-1133">Transmembrane helix</keyword>
<comment type="caution">
    <text evidence="10">The sequence shown here is derived from an EMBL/GenBank/DDBJ whole genome shotgun (WGS) entry which is preliminary data.</text>
</comment>
<evidence type="ECO:0000259" key="9">
    <source>
        <dbReference type="Pfam" id="PF00892"/>
    </source>
</evidence>
<evidence type="ECO:0000256" key="8">
    <source>
        <dbReference type="SAM" id="Phobius"/>
    </source>
</evidence>
<keyword evidence="3" id="KW-0813">Transport</keyword>
<keyword evidence="5 8" id="KW-0812">Transmembrane</keyword>
<name>A0A316AD27_9ACTN</name>
<dbReference type="NCBIfam" id="TIGR00688">
    <property type="entry name" value="rarD"/>
    <property type="match status" value="1"/>
</dbReference>
<dbReference type="InterPro" id="IPR000620">
    <property type="entry name" value="EamA_dom"/>
</dbReference>
<evidence type="ECO:0000256" key="7">
    <source>
        <dbReference type="ARBA" id="ARBA00023136"/>
    </source>
</evidence>
<dbReference type="AlphaFoldDB" id="A0A316AD27"/>
<evidence type="ECO:0000313" key="11">
    <source>
        <dbReference type="Proteomes" id="UP000245469"/>
    </source>
</evidence>
<feature type="transmembrane region" description="Helical" evidence="8">
    <location>
        <begin position="51"/>
        <end position="72"/>
    </location>
</feature>
<evidence type="ECO:0000313" key="10">
    <source>
        <dbReference type="EMBL" id="PWJ55502.1"/>
    </source>
</evidence>
<organism evidence="10 11">
    <name type="scientific">Quadrisphaera granulorum</name>
    <dbReference type="NCBI Taxonomy" id="317664"/>
    <lineage>
        <taxon>Bacteria</taxon>
        <taxon>Bacillati</taxon>
        <taxon>Actinomycetota</taxon>
        <taxon>Actinomycetes</taxon>
        <taxon>Kineosporiales</taxon>
        <taxon>Kineosporiaceae</taxon>
        <taxon>Quadrisphaera</taxon>
    </lineage>
</organism>
<sequence length="319" mass="33385">MTPPGPAPARGGPTAGPSRSGTLLGLSAYLLWGLFPLYFPLLAPAGSVEVLVHRVLWTAVLCVLLLSVLHRWRPLLDLARSRRTVGLLALAAVVIAVNWGVYIYATQTAHVVEASLGYFINPLVTVALAVLLLREKLRRLQWAAVGVGVLAVVVITIDYGRPPWISLVLALSFGTYSLVKKTVGSTGADGARGLSALTSLSAETLLLTPVALVALTVLEAGGAGTFTVDAPWHALLLASTGVVTAVPLLLFAAGAARVPLTTTGLLQYVTPVMQLVLGVAVFHEAMPASRWAGFALVWGALALLTTDLLRTAGRTPRAT</sequence>
<dbReference type="PANTHER" id="PTHR22911:SF137">
    <property type="entry name" value="SOLUTE CARRIER FAMILY 35 MEMBER G2-RELATED"/>
    <property type="match status" value="1"/>
</dbReference>
<keyword evidence="11" id="KW-1185">Reference proteome</keyword>
<feature type="domain" description="EamA" evidence="9">
    <location>
        <begin position="20"/>
        <end position="156"/>
    </location>
</feature>
<dbReference type="OrthoDB" id="369870at2"/>
<dbReference type="SUPFAM" id="SSF103481">
    <property type="entry name" value="Multidrug resistance efflux transporter EmrE"/>
    <property type="match status" value="2"/>
</dbReference>
<evidence type="ECO:0000256" key="4">
    <source>
        <dbReference type="ARBA" id="ARBA00022475"/>
    </source>
</evidence>
<evidence type="ECO:0000256" key="3">
    <source>
        <dbReference type="ARBA" id="ARBA00022448"/>
    </source>
</evidence>
<dbReference type="GO" id="GO:0005886">
    <property type="term" value="C:plasma membrane"/>
    <property type="evidence" value="ECO:0007669"/>
    <property type="project" value="UniProtKB-SubCell"/>
</dbReference>
<feature type="transmembrane region" description="Helical" evidence="8">
    <location>
        <begin position="163"/>
        <end position="179"/>
    </location>
</feature>
<dbReference type="PANTHER" id="PTHR22911">
    <property type="entry name" value="ACYL-MALONYL CONDENSING ENZYME-RELATED"/>
    <property type="match status" value="1"/>
</dbReference>
<comment type="similarity">
    <text evidence="2">Belongs to the EamA transporter family.</text>
</comment>
<feature type="transmembrane region" description="Helical" evidence="8">
    <location>
        <begin position="116"/>
        <end position="133"/>
    </location>
</feature>
<evidence type="ECO:0000256" key="1">
    <source>
        <dbReference type="ARBA" id="ARBA00004651"/>
    </source>
</evidence>
<feature type="transmembrane region" description="Helical" evidence="8">
    <location>
        <begin position="21"/>
        <end position="39"/>
    </location>
</feature>
<protein>
    <submittedName>
        <fullName evidence="10">Chloramphenicol-sensitive protein RarD</fullName>
    </submittedName>
</protein>
<proteinExistence type="inferred from homology"/>
<evidence type="ECO:0000256" key="5">
    <source>
        <dbReference type="ARBA" id="ARBA00022692"/>
    </source>
</evidence>
<keyword evidence="7 8" id="KW-0472">Membrane</keyword>
<feature type="transmembrane region" description="Helical" evidence="8">
    <location>
        <begin position="265"/>
        <end position="285"/>
    </location>
</feature>
<feature type="transmembrane region" description="Helical" evidence="8">
    <location>
        <begin position="140"/>
        <end position="157"/>
    </location>
</feature>
<dbReference type="RefSeq" id="WP_109773115.1">
    <property type="nucleotide sequence ID" value="NZ_QGDQ01000003.1"/>
</dbReference>
<feature type="transmembrane region" description="Helical" evidence="8">
    <location>
        <begin position="84"/>
        <end position="104"/>
    </location>
</feature>
<feature type="transmembrane region" description="Helical" evidence="8">
    <location>
        <begin position="291"/>
        <end position="309"/>
    </location>
</feature>
<gene>
    <name evidence="10" type="ORF">BXY45_103177</name>
</gene>
<feature type="transmembrane region" description="Helical" evidence="8">
    <location>
        <begin position="230"/>
        <end position="253"/>
    </location>
</feature>
<dbReference type="Pfam" id="PF00892">
    <property type="entry name" value="EamA"/>
    <property type="match status" value="1"/>
</dbReference>
<reference evidence="10 11" key="1">
    <citation type="submission" date="2018-03" db="EMBL/GenBank/DDBJ databases">
        <title>Genomic Encyclopedia of Archaeal and Bacterial Type Strains, Phase II (KMG-II): from individual species to whole genera.</title>
        <authorList>
            <person name="Goeker M."/>
        </authorList>
    </citation>
    <scope>NUCLEOTIDE SEQUENCE [LARGE SCALE GENOMIC DNA]</scope>
    <source>
        <strain evidence="10 11">DSM 44889</strain>
    </source>
</reference>
<feature type="transmembrane region" description="Helical" evidence="8">
    <location>
        <begin position="200"/>
        <end position="218"/>
    </location>
</feature>